<dbReference type="Proteomes" id="UP000646827">
    <property type="component" value="Unassembled WGS sequence"/>
</dbReference>
<sequence length="308" mass="35501">MLNNSIRLVARLRPLQHTRHFSHAKFAFQEKPSNIKDFPWLLNGSPPRISKYPYVHAPSSFGWMNILPVSLQHRLSVWLASRTVHLNTGSSYFPEQFLLGATFASRRALNVLSQYLNNPDENMKKELEGMMNIDLLERYTKAGKECLTGDEKISINLPQIYDANLGDVWVTLGSSIAFTHTRQYEILEWMTLKLCLKAANVDVEEESFRDYRARVAKGLMEGVHIRVDVEVDADVVYKISRGDEILLYDEGRRTLLVQFETPYFEPAHEMVSGRDPENGEPINDWSWIISDIDQLITKEKLDNDELMP</sequence>
<dbReference type="EMBL" id="JAEPRB010000024">
    <property type="protein sequence ID" value="KAG2225755.1"/>
    <property type="molecule type" value="Genomic_DNA"/>
</dbReference>
<name>A0A8H7VM67_9FUNG</name>
<evidence type="ECO:0000313" key="2">
    <source>
        <dbReference type="Proteomes" id="UP000646827"/>
    </source>
</evidence>
<accession>A0A8H7VM67</accession>
<gene>
    <name evidence="1" type="ORF">INT45_011423</name>
</gene>
<dbReference type="OrthoDB" id="2117820at2759"/>
<protein>
    <submittedName>
        <fullName evidence="1">Uncharacterized protein</fullName>
    </submittedName>
</protein>
<organism evidence="1 2">
    <name type="scientific">Circinella minor</name>
    <dbReference type="NCBI Taxonomy" id="1195481"/>
    <lineage>
        <taxon>Eukaryota</taxon>
        <taxon>Fungi</taxon>
        <taxon>Fungi incertae sedis</taxon>
        <taxon>Mucoromycota</taxon>
        <taxon>Mucoromycotina</taxon>
        <taxon>Mucoromycetes</taxon>
        <taxon>Mucorales</taxon>
        <taxon>Lichtheimiaceae</taxon>
        <taxon>Circinella</taxon>
    </lineage>
</organism>
<dbReference type="AlphaFoldDB" id="A0A8H7VM67"/>
<keyword evidence="2" id="KW-1185">Reference proteome</keyword>
<proteinExistence type="predicted"/>
<evidence type="ECO:0000313" key="1">
    <source>
        <dbReference type="EMBL" id="KAG2225755.1"/>
    </source>
</evidence>
<comment type="caution">
    <text evidence="1">The sequence shown here is derived from an EMBL/GenBank/DDBJ whole genome shotgun (WGS) entry which is preliminary data.</text>
</comment>
<reference evidence="1 2" key="1">
    <citation type="submission" date="2020-12" db="EMBL/GenBank/DDBJ databases">
        <title>Metabolic potential, ecology and presence of endohyphal bacteria is reflected in genomic diversity of Mucoromycotina.</title>
        <authorList>
            <person name="Muszewska A."/>
            <person name="Okrasinska A."/>
            <person name="Steczkiewicz K."/>
            <person name="Drgas O."/>
            <person name="Orlowska M."/>
            <person name="Perlinska-Lenart U."/>
            <person name="Aleksandrzak-Piekarczyk T."/>
            <person name="Szatraj K."/>
            <person name="Zielenkiewicz U."/>
            <person name="Pilsyk S."/>
            <person name="Malc E."/>
            <person name="Mieczkowski P."/>
            <person name="Kruszewska J.S."/>
            <person name="Biernat P."/>
            <person name="Pawlowska J."/>
        </authorList>
    </citation>
    <scope>NUCLEOTIDE SEQUENCE [LARGE SCALE GENOMIC DNA]</scope>
    <source>
        <strain evidence="1 2">CBS 142.35</strain>
    </source>
</reference>